<evidence type="ECO:0000256" key="3">
    <source>
        <dbReference type="ARBA" id="ARBA00022692"/>
    </source>
</evidence>
<organism evidence="7 8">
    <name type="scientific">Caulobacter segnis</name>
    <dbReference type="NCBI Taxonomy" id="88688"/>
    <lineage>
        <taxon>Bacteria</taxon>
        <taxon>Pseudomonadati</taxon>
        <taxon>Pseudomonadota</taxon>
        <taxon>Alphaproteobacteria</taxon>
        <taxon>Caulobacterales</taxon>
        <taxon>Caulobacteraceae</taxon>
        <taxon>Caulobacter</taxon>
    </lineage>
</organism>
<evidence type="ECO:0000256" key="4">
    <source>
        <dbReference type="ARBA" id="ARBA00022989"/>
    </source>
</evidence>
<proteinExistence type="predicted"/>
<dbReference type="NCBIfam" id="TIGR04407">
    <property type="entry name" value="LptF_YjgP"/>
    <property type="match status" value="1"/>
</dbReference>
<dbReference type="GO" id="GO:0055085">
    <property type="term" value="P:transmembrane transport"/>
    <property type="evidence" value="ECO:0007669"/>
    <property type="project" value="InterPro"/>
</dbReference>
<evidence type="ECO:0000256" key="2">
    <source>
        <dbReference type="ARBA" id="ARBA00022475"/>
    </source>
</evidence>
<feature type="transmembrane region" description="Helical" evidence="6">
    <location>
        <begin position="338"/>
        <end position="356"/>
    </location>
</feature>
<sequence>MRLIERYLFRQLLGPTLLATAALVALALLARSLSEFDVLVEQRQSAVVFLKIILLALPQLLAIMMPLALFVAALVALNRLHTEQEIVVCFAGGMSRWAVISPAMRLAVLAALIALISGLWLQPWSARQIRETAFDIKTDVASTLVQPGQFTEPGPGLTVYAQSIDRDNKIQNLFIHQEMPNGGASTYSSREAEIATRKGQPVLIMRHGSNQQFSRQGVLQYTSFDEYTFDLSSLFRSDELLHYKIADRYPHELFFPDLTQDWEKQNRLKMLAEGHSRFAGPLYNLALMAMALAAVIGGPFSRMGYGKRIAAVGAAAGVVRIIGFGVQAACEDAPLLNIVQYLVPLAAMGWGFSQIFRQKVSRRRAAKLSRQATALTGAAG</sequence>
<dbReference type="AlphaFoldDB" id="A0A2W5XEX9"/>
<accession>A0A2W5XEX9</accession>
<dbReference type="GO" id="GO:0015920">
    <property type="term" value="P:lipopolysaccharide transport"/>
    <property type="evidence" value="ECO:0007669"/>
    <property type="project" value="TreeGrafter"/>
</dbReference>
<comment type="caution">
    <text evidence="7">The sequence shown here is derived from an EMBL/GenBank/DDBJ whole genome shotgun (WGS) entry which is preliminary data.</text>
</comment>
<dbReference type="PANTHER" id="PTHR33529">
    <property type="entry name" value="SLR0882 PROTEIN-RELATED"/>
    <property type="match status" value="1"/>
</dbReference>
<evidence type="ECO:0000256" key="6">
    <source>
        <dbReference type="SAM" id="Phobius"/>
    </source>
</evidence>
<evidence type="ECO:0000256" key="5">
    <source>
        <dbReference type="ARBA" id="ARBA00023136"/>
    </source>
</evidence>
<dbReference type="GO" id="GO:0043190">
    <property type="term" value="C:ATP-binding cassette (ABC) transporter complex"/>
    <property type="evidence" value="ECO:0007669"/>
    <property type="project" value="InterPro"/>
</dbReference>
<reference evidence="7 8" key="1">
    <citation type="submission" date="2017-08" db="EMBL/GenBank/DDBJ databases">
        <title>Infants hospitalized years apart are colonized by the same room-sourced microbial strains.</title>
        <authorList>
            <person name="Brooks B."/>
            <person name="Olm M.R."/>
            <person name="Firek B.A."/>
            <person name="Baker R."/>
            <person name="Thomas B.C."/>
            <person name="Morowitz M.J."/>
            <person name="Banfield J.F."/>
        </authorList>
    </citation>
    <scope>NUCLEOTIDE SEQUENCE [LARGE SCALE GENOMIC DNA]</scope>
    <source>
        <strain evidence="7">S2_003_000_R2_4</strain>
    </source>
</reference>
<feature type="transmembrane region" description="Helical" evidence="6">
    <location>
        <begin position="309"/>
        <end position="326"/>
    </location>
</feature>
<evidence type="ECO:0000256" key="1">
    <source>
        <dbReference type="ARBA" id="ARBA00004651"/>
    </source>
</evidence>
<name>A0A2W5XEX9_9CAUL</name>
<gene>
    <name evidence="7" type="primary">lptF</name>
    <name evidence="7" type="ORF">DI526_04515</name>
</gene>
<dbReference type="RefSeq" id="WP_304274606.1">
    <property type="nucleotide sequence ID" value="NZ_QFQZ01000008.1"/>
</dbReference>
<feature type="transmembrane region" description="Helical" evidence="6">
    <location>
        <begin position="52"/>
        <end position="77"/>
    </location>
</feature>
<evidence type="ECO:0000313" key="7">
    <source>
        <dbReference type="EMBL" id="PZR36221.1"/>
    </source>
</evidence>
<dbReference type="Pfam" id="PF03739">
    <property type="entry name" value="LptF_LptG"/>
    <property type="match status" value="1"/>
</dbReference>
<keyword evidence="3 6" id="KW-0812">Transmembrane</keyword>
<dbReference type="Proteomes" id="UP000249393">
    <property type="component" value="Unassembled WGS sequence"/>
</dbReference>
<feature type="transmembrane region" description="Helical" evidence="6">
    <location>
        <begin position="12"/>
        <end position="32"/>
    </location>
</feature>
<dbReference type="EMBL" id="QFQZ01000008">
    <property type="protein sequence ID" value="PZR36221.1"/>
    <property type="molecule type" value="Genomic_DNA"/>
</dbReference>
<dbReference type="InterPro" id="IPR030922">
    <property type="entry name" value="LptF"/>
</dbReference>
<feature type="transmembrane region" description="Helical" evidence="6">
    <location>
        <begin position="97"/>
        <end position="121"/>
    </location>
</feature>
<protein>
    <submittedName>
        <fullName evidence="7">LPS export ABC transporter permease LptF</fullName>
    </submittedName>
</protein>
<keyword evidence="4 6" id="KW-1133">Transmembrane helix</keyword>
<evidence type="ECO:0000313" key="8">
    <source>
        <dbReference type="Proteomes" id="UP000249393"/>
    </source>
</evidence>
<comment type="subcellular location">
    <subcellularLocation>
        <location evidence="1">Cell membrane</location>
        <topology evidence="1">Multi-pass membrane protein</topology>
    </subcellularLocation>
</comment>
<keyword evidence="5 6" id="KW-0472">Membrane</keyword>
<feature type="transmembrane region" description="Helical" evidence="6">
    <location>
        <begin position="278"/>
        <end position="297"/>
    </location>
</feature>
<keyword evidence="2" id="KW-1003">Cell membrane</keyword>
<dbReference type="InterPro" id="IPR005495">
    <property type="entry name" value="LptG/LptF_permease"/>
</dbReference>
<dbReference type="PANTHER" id="PTHR33529:SF6">
    <property type="entry name" value="YJGP_YJGQ FAMILY PERMEASE"/>
    <property type="match status" value="1"/>
</dbReference>